<proteinExistence type="predicted"/>
<dbReference type="AlphaFoldDB" id="A0A3M9MSJ6"/>
<dbReference type="EMBL" id="RJJE01000017">
    <property type="protein sequence ID" value="RNI28480.1"/>
    <property type="molecule type" value="Genomic_DNA"/>
</dbReference>
<evidence type="ECO:0000313" key="2">
    <source>
        <dbReference type="EMBL" id="RNI28480.1"/>
    </source>
</evidence>
<dbReference type="Gene3D" id="3.30.450.40">
    <property type="match status" value="1"/>
</dbReference>
<dbReference type="Proteomes" id="UP000271010">
    <property type="component" value="Unassembled WGS sequence"/>
</dbReference>
<feature type="domain" description="GAF" evidence="1">
    <location>
        <begin position="36"/>
        <end position="159"/>
    </location>
</feature>
<name>A0A3M9MSJ6_9BACT</name>
<dbReference type="PANTHER" id="PTHR43102:SF2">
    <property type="entry name" value="GAF DOMAIN-CONTAINING PROTEIN"/>
    <property type="match status" value="1"/>
</dbReference>
<organism evidence="2 3">
    <name type="scientific">Rufibacter immobilis</name>
    <dbReference type="NCBI Taxonomy" id="1348778"/>
    <lineage>
        <taxon>Bacteria</taxon>
        <taxon>Pseudomonadati</taxon>
        <taxon>Bacteroidota</taxon>
        <taxon>Cytophagia</taxon>
        <taxon>Cytophagales</taxon>
        <taxon>Hymenobacteraceae</taxon>
        <taxon>Rufibacter</taxon>
    </lineage>
</organism>
<dbReference type="Pfam" id="PF01590">
    <property type="entry name" value="GAF"/>
    <property type="match status" value="1"/>
</dbReference>
<evidence type="ECO:0000313" key="3">
    <source>
        <dbReference type="Proteomes" id="UP000271010"/>
    </source>
</evidence>
<dbReference type="InterPro" id="IPR003018">
    <property type="entry name" value="GAF"/>
</dbReference>
<dbReference type="SUPFAM" id="SSF55781">
    <property type="entry name" value="GAF domain-like"/>
    <property type="match status" value="1"/>
</dbReference>
<dbReference type="InterPro" id="IPR029016">
    <property type="entry name" value="GAF-like_dom_sf"/>
</dbReference>
<dbReference type="OrthoDB" id="9811889at2"/>
<evidence type="ECO:0000259" key="1">
    <source>
        <dbReference type="Pfam" id="PF01590"/>
    </source>
</evidence>
<comment type="caution">
    <text evidence="2">The sequence shown here is derived from an EMBL/GenBank/DDBJ whole genome shotgun (WGS) entry which is preliminary data.</text>
</comment>
<reference evidence="2 3" key="1">
    <citation type="submission" date="2018-11" db="EMBL/GenBank/DDBJ databases">
        <title>Rufibacter latericius sp. nov., isolated from water in Baiyang Lake.</title>
        <authorList>
            <person name="Yang Y."/>
        </authorList>
    </citation>
    <scope>NUCLEOTIDE SEQUENCE [LARGE SCALE GENOMIC DNA]</scope>
    <source>
        <strain evidence="2 3">MCC P1</strain>
    </source>
</reference>
<keyword evidence="3" id="KW-1185">Reference proteome</keyword>
<sequence length="182" mass="20419">MNNTFGVSIIPDNEVERVKKLHDYQILQSEDNGPFKHIAALAAHVFKVPIALVSFVDSERVFFKGNVGMEDVTDVERGISLCSLSVMRQQATVFKDALKEPCLLKNPLVAGEFGLRFYAAVPLTTHDGYNLGSVCIVDKEPREFGIDDQITLEYMAKLAMDELELWKCKLYSESRLQDSSAQ</sequence>
<accession>A0A3M9MSJ6</accession>
<dbReference type="PANTHER" id="PTHR43102">
    <property type="entry name" value="SLR1143 PROTEIN"/>
    <property type="match status" value="1"/>
</dbReference>
<protein>
    <submittedName>
        <fullName evidence="2">GAF domain-containing protein</fullName>
    </submittedName>
</protein>
<gene>
    <name evidence="2" type="ORF">EFA69_19965</name>
</gene>